<comment type="caution">
    <text evidence="3">The sequence shown here is derived from an EMBL/GenBank/DDBJ whole genome shotgun (WGS) entry which is preliminary data.</text>
</comment>
<dbReference type="Pfam" id="PF13692">
    <property type="entry name" value="Glyco_trans_1_4"/>
    <property type="match status" value="1"/>
</dbReference>
<dbReference type="RefSeq" id="WP_120354874.1">
    <property type="nucleotide sequence ID" value="NZ_RAQO01000005.1"/>
</dbReference>
<accession>A0A420EDS0</accession>
<dbReference type="AlphaFoldDB" id="A0A420EDS0"/>
<organism evidence="3 4">
    <name type="scientific">Alginatibacterium sediminis</name>
    <dbReference type="NCBI Taxonomy" id="2164068"/>
    <lineage>
        <taxon>Bacteria</taxon>
        <taxon>Pseudomonadati</taxon>
        <taxon>Pseudomonadota</taxon>
        <taxon>Gammaproteobacteria</taxon>
        <taxon>Alteromonadales</taxon>
        <taxon>Alteromonadaceae</taxon>
        <taxon>Alginatibacterium</taxon>
    </lineage>
</organism>
<evidence type="ECO:0000313" key="4">
    <source>
        <dbReference type="Proteomes" id="UP000286482"/>
    </source>
</evidence>
<keyword evidence="1" id="KW-0328">Glycosyltransferase</keyword>
<dbReference type="Proteomes" id="UP000286482">
    <property type="component" value="Unassembled WGS sequence"/>
</dbReference>
<dbReference type="OrthoDB" id="9769600at2"/>
<evidence type="ECO:0000256" key="1">
    <source>
        <dbReference type="ARBA" id="ARBA00022676"/>
    </source>
</evidence>
<reference evidence="3 4" key="1">
    <citation type="submission" date="2018-09" db="EMBL/GenBank/DDBJ databases">
        <authorList>
            <person name="Wang Z."/>
        </authorList>
    </citation>
    <scope>NUCLEOTIDE SEQUENCE [LARGE SCALE GENOMIC DNA]</scope>
    <source>
        <strain evidence="3 4">ALS 81</strain>
    </source>
</reference>
<name>A0A420EDS0_9ALTE</name>
<keyword evidence="4" id="KW-1185">Reference proteome</keyword>
<evidence type="ECO:0000313" key="3">
    <source>
        <dbReference type="EMBL" id="RKF18794.1"/>
    </source>
</evidence>
<protein>
    <submittedName>
        <fullName evidence="3">Glycosyltransferase family 1 protein</fullName>
    </submittedName>
</protein>
<dbReference type="SUPFAM" id="SSF53756">
    <property type="entry name" value="UDP-Glycosyltransferase/glycogen phosphorylase"/>
    <property type="match status" value="1"/>
</dbReference>
<dbReference type="Gene3D" id="3.40.50.11010">
    <property type="match status" value="1"/>
</dbReference>
<dbReference type="GO" id="GO:0016757">
    <property type="term" value="F:glycosyltransferase activity"/>
    <property type="evidence" value="ECO:0007669"/>
    <property type="project" value="UniProtKB-KW"/>
</dbReference>
<keyword evidence="2 3" id="KW-0808">Transferase</keyword>
<sequence>MPKDLIVFGEDWQRHPSSSQHVVTQLAAYHRVLWVNSIGLRQPRLSLKDGKRIVEKLFSMVKARLFSQSNQPKSDLPQALIVLSPIVFPAPQSSLLRALNRQLLKWQVNRVAKRMGLQSRALWIALPTAVDIVGHLQEDNVIYYCGDDFSALAGVDHQHVTACEKELAAKANHILVASEKLSQKFSKLGYASKTAMLPHGVDFDLFSKPAALAANLCKEQPVAGFYGSIASWLDLDLIAKAARRLPNWRFVFIGNIQTDVSMLRSLPNIEFLPAVEHSVLPQYVQHWTISMLPFRQCSQIRSCDPLKLREYLAAGRPIVSTDFPALRPYTGLITVVDDVEDFVNALLKADQSSQDLLHRRGAFQRLSVRSESWKHRALQVHRLIDAY</sequence>
<dbReference type="PANTHER" id="PTHR12526:SF629">
    <property type="entry name" value="TEICHURONIC ACID BIOSYNTHESIS GLYCOSYLTRANSFERASE TUAH-RELATED"/>
    <property type="match status" value="1"/>
</dbReference>
<dbReference type="PANTHER" id="PTHR12526">
    <property type="entry name" value="GLYCOSYLTRANSFERASE"/>
    <property type="match status" value="1"/>
</dbReference>
<evidence type="ECO:0000256" key="2">
    <source>
        <dbReference type="ARBA" id="ARBA00022679"/>
    </source>
</evidence>
<proteinExistence type="predicted"/>
<dbReference type="Gene3D" id="3.40.50.2000">
    <property type="entry name" value="Glycogen Phosphorylase B"/>
    <property type="match status" value="1"/>
</dbReference>
<dbReference type="EMBL" id="RAQO01000005">
    <property type="protein sequence ID" value="RKF18794.1"/>
    <property type="molecule type" value="Genomic_DNA"/>
</dbReference>
<gene>
    <name evidence="3" type="ORF">DBZ36_10400</name>
</gene>